<dbReference type="EMBL" id="LR536451">
    <property type="protein sequence ID" value="VFU16528.1"/>
    <property type="molecule type" value="Genomic_DNA"/>
</dbReference>
<reference evidence="1 2" key="1">
    <citation type="submission" date="2019-03" db="EMBL/GenBank/DDBJ databases">
        <authorList>
            <person name="Kox A.R. M."/>
        </authorList>
    </citation>
    <scope>NUCLEOTIDE SEQUENCE [LARGE SCALE GENOMIC DNA]</scope>
    <source>
        <strain evidence="1">MTUNDRAET4 annotated genome</strain>
        <plasmid evidence="2">2</plasmid>
    </source>
</reference>
<gene>
    <name evidence="1" type="ORF">MTUNDRAET4_0180</name>
</gene>
<protein>
    <submittedName>
        <fullName evidence="1">Hemoglobin</fullName>
    </submittedName>
</protein>
<name>A0A4U8Z6S6_METTU</name>
<dbReference type="RefSeq" id="WP_134492950.1">
    <property type="nucleotide sequence ID" value="NZ_CP139088.1"/>
</dbReference>
<accession>A0A4U8Z6S6</accession>
<proteinExistence type="predicted"/>
<dbReference type="OrthoDB" id="25954at2"/>
<evidence type="ECO:0000313" key="1">
    <source>
        <dbReference type="EMBL" id="VFU16528.1"/>
    </source>
</evidence>
<evidence type="ECO:0000313" key="2">
    <source>
        <dbReference type="Proteomes" id="UP000294360"/>
    </source>
</evidence>
<dbReference type="Gene3D" id="1.10.490.10">
    <property type="entry name" value="Globins"/>
    <property type="match status" value="1"/>
</dbReference>
<organism evidence="1 2">
    <name type="scientific">Methylocella tundrae</name>
    <dbReference type="NCBI Taxonomy" id="227605"/>
    <lineage>
        <taxon>Bacteria</taxon>
        <taxon>Pseudomonadati</taxon>
        <taxon>Pseudomonadota</taxon>
        <taxon>Alphaproteobacteria</taxon>
        <taxon>Hyphomicrobiales</taxon>
        <taxon>Beijerinckiaceae</taxon>
        <taxon>Methylocella</taxon>
    </lineage>
</organism>
<geneLocation type="plasmid" evidence="1 2">
    <name>2</name>
</geneLocation>
<dbReference type="KEGG" id="mtun:MTUNDRAET4_0180.1"/>
<dbReference type="CDD" id="cd08916">
    <property type="entry name" value="TrHb3_P"/>
    <property type="match status" value="1"/>
</dbReference>
<dbReference type="GO" id="GO:0019825">
    <property type="term" value="F:oxygen binding"/>
    <property type="evidence" value="ECO:0007669"/>
    <property type="project" value="InterPro"/>
</dbReference>
<dbReference type="Proteomes" id="UP000294360">
    <property type="component" value="Plasmid 2"/>
</dbReference>
<dbReference type="GO" id="GO:0020037">
    <property type="term" value="F:heme binding"/>
    <property type="evidence" value="ECO:0007669"/>
    <property type="project" value="InterPro"/>
</dbReference>
<keyword evidence="1" id="KW-0614">Plasmid</keyword>
<dbReference type="InterPro" id="IPR012292">
    <property type="entry name" value="Globin/Proto"/>
</dbReference>
<dbReference type="AlphaFoldDB" id="A0A4U8Z6S6"/>
<dbReference type="SUPFAM" id="SSF46458">
    <property type="entry name" value="Globin-like"/>
    <property type="match status" value="1"/>
</dbReference>
<dbReference type="InterPro" id="IPR009050">
    <property type="entry name" value="Globin-like_sf"/>
</dbReference>
<sequence length="133" mass="15288">MTETPNLEVEESINNLVREFYREARQDSLLGPIFNSAIEDWDVHLRIVADFWSKALLKTERYSGSPFPLHMKMPVELEHFERWLALFEETAKATLPAEYGAKAIAKARHMAESFKAGIFIFVDKNGRPARHPG</sequence>